<gene>
    <name evidence="1" type="ORF">LEP1GSC036_1358</name>
</gene>
<evidence type="ECO:0000313" key="2">
    <source>
        <dbReference type="Proteomes" id="UP000001338"/>
    </source>
</evidence>
<organism evidence="1 2">
    <name type="scientific">Leptospira weilii str. 2006001853</name>
    <dbReference type="NCBI Taxonomy" id="1001589"/>
    <lineage>
        <taxon>Bacteria</taxon>
        <taxon>Pseudomonadati</taxon>
        <taxon>Spirochaetota</taxon>
        <taxon>Spirochaetia</taxon>
        <taxon>Leptospirales</taxon>
        <taxon>Leptospiraceae</taxon>
        <taxon>Leptospira</taxon>
    </lineage>
</organism>
<protein>
    <submittedName>
        <fullName evidence="1">Uncharacterized protein</fullName>
    </submittedName>
</protein>
<accession>A0A828Z8F9</accession>
<name>A0A828Z8F9_9LEPT</name>
<dbReference type="EMBL" id="AFLV02000002">
    <property type="protein sequence ID" value="EKR66575.1"/>
    <property type="molecule type" value="Genomic_DNA"/>
</dbReference>
<dbReference type="Proteomes" id="UP000001338">
    <property type="component" value="Unassembled WGS sequence"/>
</dbReference>
<evidence type="ECO:0000313" key="1">
    <source>
        <dbReference type="EMBL" id="EKR66575.1"/>
    </source>
</evidence>
<comment type="caution">
    <text evidence="1">The sequence shown here is derived from an EMBL/GenBank/DDBJ whole genome shotgun (WGS) entry which is preliminary data.</text>
</comment>
<proteinExistence type="predicted"/>
<dbReference type="AlphaFoldDB" id="A0A828Z8F9"/>
<sequence length="51" mass="5965">MLLSFHILKNNDMKVEFFPRPEQTFLVEKTNSQENLKIPTVFANGSILKKQ</sequence>
<reference evidence="1 2" key="1">
    <citation type="submission" date="2012-10" db="EMBL/GenBank/DDBJ databases">
        <authorList>
            <person name="Harkins D.M."/>
            <person name="Durkin A.S."/>
            <person name="Brinkac L.M."/>
            <person name="Haft D.H."/>
            <person name="Selengut J.D."/>
            <person name="Sanka R."/>
            <person name="DePew J."/>
            <person name="Purushe J."/>
            <person name="Whelen A.C."/>
            <person name="Vinetz J.M."/>
            <person name="Sutton G.G."/>
            <person name="Nierman W.C."/>
            <person name="Fouts D.E."/>
        </authorList>
    </citation>
    <scope>NUCLEOTIDE SEQUENCE [LARGE SCALE GENOMIC DNA]</scope>
    <source>
        <strain evidence="1 2">2006001853</strain>
    </source>
</reference>